<dbReference type="RefSeq" id="WP_136151834.1">
    <property type="nucleotide sequence ID" value="NZ_CP038810.1"/>
</dbReference>
<dbReference type="GO" id="GO:0016757">
    <property type="term" value="F:glycosyltransferase activity"/>
    <property type="evidence" value="ECO:0007669"/>
    <property type="project" value="UniProtKB-KW"/>
</dbReference>
<protein>
    <submittedName>
        <fullName evidence="4">Alpha-maltose-1-phosphate synthase</fullName>
        <ecNumber evidence="4">2.4.1.342</ecNumber>
    </submittedName>
</protein>
<evidence type="ECO:0000259" key="3">
    <source>
        <dbReference type="Pfam" id="PF13439"/>
    </source>
</evidence>
<dbReference type="OrthoDB" id="502646at2"/>
<dbReference type="InterPro" id="IPR001296">
    <property type="entry name" value="Glyco_trans_1"/>
</dbReference>
<gene>
    <name evidence="4" type="primary">glgM_1</name>
    <name evidence="4" type="ORF">GS03_01401</name>
</gene>
<reference evidence="4 5" key="1">
    <citation type="submission" date="2019-04" db="EMBL/GenBank/DDBJ databases">
        <title>Flavobacterium sp. GS03.</title>
        <authorList>
            <person name="Kim H."/>
        </authorList>
    </citation>
    <scope>NUCLEOTIDE SEQUENCE [LARGE SCALE GENOMIC DNA]</scope>
    <source>
        <strain evidence="4 5">GS03</strain>
    </source>
</reference>
<name>A0A4P7PVG9_9FLAO</name>
<dbReference type="PANTHER" id="PTHR46401">
    <property type="entry name" value="GLYCOSYLTRANSFERASE WBBK-RELATED"/>
    <property type="match status" value="1"/>
</dbReference>
<dbReference type="AlphaFoldDB" id="A0A4P7PVG9"/>
<feature type="domain" description="Glycosyl transferase family 1" evidence="2">
    <location>
        <begin position="183"/>
        <end position="355"/>
    </location>
</feature>
<feature type="domain" description="Glycosyltransferase subfamily 4-like N-terminal" evidence="3">
    <location>
        <begin position="19"/>
        <end position="181"/>
    </location>
</feature>
<dbReference type="InterPro" id="IPR028098">
    <property type="entry name" value="Glyco_trans_4-like_N"/>
</dbReference>
<dbReference type="Pfam" id="PF00534">
    <property type="entry name" value="Glycos_transf_1"/>
    <property type="match status" value="1"/>
</dbReference>
<dbReference type="PANTHER" id="PTHR46401:SF2">
    <property type="entry name" value="GLYCOSYLTRANSFERASE WBBK-RELATED"/>
    <property type="match status" value="1"/>
</dbReference>
<keyword evidence="4" id="KW-0328">Glycosyltransferase</keyword>
<dbReference type="EC" id="2.4.1.342" evidence="4"/>
<dbReference type="Gene3D" id="3.40.50.2000">
    <property type="entry name" value="Glycogen Phosphorylase B"/>
    <property type="match status" value="2"/>
</dbReference>
<dbReference type="KEGG" id="fsn:GS03_01401"/>
<evidence type="ECO:0000313" key="5">
    <source>
        <dbReference type="Proteomes" id="UP000296862"/>
    </source>
</evidence>
<dbReference type="Proteomes" id="UP000296862">
    <property type="component" value="Chromosome"/>
</dbReference>
<accession>A0A4P7PVG9</accession>
<dbReference type="GO" id="GO:0009103">
    <property type="term" value="P:lipopolysaccharide biosynthetic process"/>
    <property type="evidence" value="ECO:0007669"/>
    <property type="project" value="TreeGrafter"/>
</dbReference>
<evidence type="ECO:0000256" key="1">
    <source>
        <dbReference type="ARBA" id="ARBA00022679"/>
    </source>
</evidence>
<organism evidence="4 5">
    <name type="scientific">Flavobacterium sangjuense</name>
    <dbReference type="NCBI Taxonomy" id="2518177"/>
    <lineage>
        <taxon>Bacteria</taxon>
        <taxon>Pseudomonadati</taxon>
        <taxon>Bacteroidota</taxon>
        <taxon>Flavobacteriia</taxon>
        <taxon>Flavobacteriales</taxon>
        <taxon>Flavobacteriaceae</taxon>
        <taxon>Flavobacterium</taxon>
    </lineage>
</organism>
<keyword evidence="1 4" id="KW-0808">Transferase</keyword>
<keyword evidence="5" id="KW-1185">Reference proteome</keyword>
<evidence type="ECO:0000313" key="4">
    <source>
        <dbReference type="EMBL" id="QBZ97903.1"/>
    </source>
</evidence>
<dbReference type="CDD" id="cd03801">
    <property type="entry name" value="GT4_PimA-like"/>
    <property type="match status" value="1"/>
</dbReference>
<proteinExistence type="predicted"/>
<dbReference type="EMBL" id="CP038810">
    <property type="protein sequence ID" value="QBZ97903.1"/>
    <property type="molecule type" value="Genomic_DNA"/>
</dbReference>
<dbReference type="SUPFAM" id="SSF53756">
    <property type="entry name" value="UDP-Glycosyltransferase/glycogen phosphorylase"/>
    <property type="match status" value="1"/>
</dbReference>
<evidence type="ECO:0000259" key="2">
    <source>
        <dbReference type="Pfam" id="PF00534"/>
    </source>
</evidence>
<dbReference type="Pfam" id="PF13439">
    <property type="entry name" value="Glyco_transf_4"/>
    <property type="match status" value="1"/>
</dbReference>
<sequence>MKIAFLTPEFPHPKMGPAGGIGTSILNLSKGLIGLGHEVSVLVYGQKEDGFFVEDGISFYSIKNVKLKGFSRLLTQNKIQKLINKLVKESKIEILEAADWTGITSNIKPKCPVVIRLNGSDTYFCHLDNRPVKFWNKFHEKRALQNANGLLSVSQYTAAVTKELFSLERDFTIIPNSIDINKFSESVANVEENTILYFGTLIRKKGLLELPLIFNEVYKQNNAAKLILIGRDSSDIISANVSTWTMMQSLFDGNALKNVNYIGSVAYDKIREHISSASVCVFPTFAEALPVSWIEAMALKKAIVASDIGWATEVIDDGVNGFLVHPKNHKMYADKVLELLENKELRNQFGTEARKKVEQKFSIEVVAKQSLAFYQEELNKHK</sequence>